<proteinExistence type="predicted"/>
<protein>
    <submittedName>
        <fullName evidence="1">Uncharacterized protein</fullName>
    </submittedName>
</protein>
<sequence>MCLDGTKTSCDAMLGRKGSDCLTIFLYIAFSASKR</sequence>
<comment type="caution">
    <text evidence="1">The sequence shown here is derived from an EMBL/GenBank/DDBJ whole genome shotgun (WGS) entry which is preliminary data.</text>
</comment>
<evidence type="ECO:0000313" key="1">
    <source>
        <dbReference type="EMBL" id="SOY71872.1"/>
    </source>
</evidence>
<dbReference type="EMBL" id="OFSN01000019">
    <property type="protein sequence ID" value="SOY71872.1"/>
    <property type="molecule type" value="Genomic_DNA"/>
</dbReference>
<evidence type="ECO:0000313" key="2">
    <source>
        <dbReference type="Proteomes" id="UP000257016"/>
    </source>
</evidence>
<gene>
    <name evidence="1" type="ORF">CBM2586_B130592</name>
</gene>
<organism evidence="1 2">
    <name type="scientific">Cupriavidus taiwanensis</name>
    <dbReference type="NCBI Taxonomy" id="164546"/>
    <lineage>
        <taxon>Bacteria</taxon>
        <taxon>Pseudomonadati</taxon>
        <taxon>Pseudomonadota</taxon>
        <taxon>Betaproteobacteria</taxon>
        <taxon>Burkholderiales</taxon>
        <taxon>Burkholderiaceae</taxon>
        <taxon>Cupriavidus</taxon>
    </lineage>
</organism>
<dbReference type="Proteomes" id="UP000257016">
    <property type="component" value="Unassembled WGS sequence"/>
</dbReference>
<name>A0A975XLG7_9BURK</name>
<reference evidence="1 2" key="1">
    <citation type="submission" date="2018-01" db="EMBL/GenBank/DDBJ databases">
        <authorList>
            <person name="Clerissi C."/>
        </authorList>
    </citation>
    <scope>NUCLEOTIDE SEQUENCE [LARGE SCALE GENOMIC DNA]</scope>
    <source>
        <strain evidence="1">Cupriavidus taiwanensis LMG 19430</strain>
    </source>
</reference>
<dbReference type="AlphaFoldDB" id="A0A975XLG7"/>
<accession>A0A975XLG7</accession>